<name>A0A8S5MBX8_9CAUD</name>
<protein>
    <submittedName>
        <fullName evidence="1">Dissimilatory sulfite reductase D</fullName>
    </submittedName>
</protein>
<dbReference type="EMBL" id="BK014871">
    <property type="protein sequence ID" value="DAD79746.1"/>
    <property type="molecule type" value="Genomic_DNA"/>
</dbReference>
<accession>A0A8S5MBX8</accession>
<sequence>MRNIKYFGKELSVEGYVKKEICKNAGTQSIAFKEQLISLCESADIECNKKMKKEELLDLLVSNGFKYEQLAELFAIGVSSQVYQSTFNISHRDVKRLEKRGILKKVGEYRFRAFGRYNYAPLYDLYQYAQMTDDDMRDMLGNIRR</sequence>
<proteinExistence type="predicted"/>
<organism evidence="1">
    <name type="scientific">Siphoviridae sp. ctHjy10</name>
    <dbReference type="NCBI Taxonomy" id="2826234"/>
    <lineage>
        <taxon>Viruses</taxon>
        <taxon>Duplodnaviria</taxon>
        <taxon>Heunggongvirae</taxon>
        <taxon>Uroviricota</taxon>
        <taxon>Caudoviricetes</taxon>
    </lineage>
</organism>
<reference evidence="1" key="1">
    <citation type="journal article" date="2021" name="Proc. Natl. Acad. Sci. U.S.A.">
        <title>A Catalog of Tens of Thousands of Viruses from Human Metagenomes Reveals Hidden Associations with Chronic Diseases.</title>
        <authorList>
            <person name="Tisza M.J."/>
            <person name="Buck C.B."/>
        </authorList>
    </citation>
    <scope>NUCLEOTIDE SEQUENCE</scope>
    <source>
        <strain evidence="1">CtHjy10</strain>
    </source>
</reference>
<evidence type="ECO:0000313" key="1">
    <source>
        <dbReference type="EMBL" id="DAD79746.1"/>
    </source>
</evidence>